<comment type="caution">
    <text evidence="1">The sequence shown here is derived from an EMBL/GenBank/DDBJ whole genome shotgun (WGS) entry which is preliminary data.</text>
</comment>
<sequence>MFHWQWQCEINLQVKESTFNAESLGFPRSREEERALC</sequence>
<dbReference type="Proteomes" id="UP000054653">
    <property type="component" value="Unassembled WGS sequence"/>
</dbReference>
<name>A0A0V1AME4_TRIBR</name>
<gene>
    <name evidence="1" type="ORF">T03_11750</name>
</gene>
<organism evidence="1 2">
    <name type="scientific">Trichinella britovi</name>
    <name type="common">Parasitic roundworm</name>
    <dbReference type="NCBI Taxonomy" id="45882"/>
    <lineage>
        <taxon>Eukaryota</taxon>
        <taxon>Metazoa</taxon>
        <taxon>Ecdysozoa</taxon>
        <taxon>Nematoda</taxon>
        <taxon>Enoplea</taxon>
        <taxon>Dorylaimia</taxon>
        <taxon>Trichinellida</taxon>
        <taxon>Trichinellidae</taxon>
        <taxon>Trichinella</taxon>
    </lineage>
</organism>
<accession>A0A0V1AME4</accession>
<dbReference type="AlphaFoldDB" id="A0A0V1AME4"/>
<evidence type="ECO:0000313" key="2">
    <source>
        <dbReference type="Proteomes" id="UP000054653"/>
    </source>
</evidence>
<dbReference type="EMBL" id="JYDI01002091">
    <property type="protein sequence ID" value="KRY25821.1"/>
    <property type="molecule type" value="Genomic_DNA"/>
</dbReference>
<keyword evidence="2" id="KW-1185">Reference proteome</keyword>
<evidence type="ECO:0000313" key="1">
    <source>
        <dbReference type="EMBL" id="KRY25821.1"/>
    </source>
</evidence>
<protein>
    <submittedName>
        <fullName evidence="1">Uncharacterized protein</fullName>
    </submittedName>
</protein>
<reference evidence="1 2" key="1">
    <citation type="submission" date="2015-01" db="EMBL/GenBank/DDBJ databases">
        <title>Evolution of Trichinella species and genotypes.</title>
        <authorList>
            <person name="Korhonen P.K."/>
            <person name="Edoardo P."/>
            <person name="Giuseppe L.R."/>
            <person name="Gasser R.B."/>
        </authorList>
    </citation>
    <scope>NUCLEOTIDE SEQUENCE [LARGE SCALE GENOMIC DNA]</scope>
    <source>
        <strain evidence="1">ISS120</strain>
    </source>
</reference>
<proteinExistence type="predicted"/>